<keyword evidence="9" id="KW-0675">Receptor</keyword>
<sequence>MESFLKYVEGNASNNLMLIDLSYNQLQGQLPRSLSNCMMLEGILVSNNRLNDVFPTWLGSLPKLKLLTVCKNEFYGEIGNPEKDFEFPKLQMIDLSYNNFSGELPSRYIFTWNSMKPGFLARFNVSHNNLTGPIPQGKQFNTFDNSSFEGNPGLCGNPLSRKRGDLQFSPTPTSTSGQVDDSEFLFILDWKFSMAGFMSGLVVEVVLGNIMITRRHAWLEKILSRMSRGRWD</sequence>
<evidence type="ECO:0000256" key="3">
    <source>
        <dbReference type="ARBA" id="ARBA00022475"/>
    </source>
</evidence>
<evidence type="ECO:0000256" key="10">
    <source>
        <dbReference type="ARBA" id="ARBA00023180"/>
    </source>
</evidence>
<evidence type="ECO:0000313" key="13">
    <source>
        <dbReference type="RefSeq" id="XP_060667867.1"/>
    </source>
</evidence>
<dbReference type="PANTHER" id="PTHR27004:SF447">
    <property type="entry name" value="RECEPTOR LIKE PROTEIN 30-LIKE"/>
    <property type="match status" value="1"/>
</dbReference>
<evidence type="ECO:0000256" key="1">
    <source>
        <dbReference type="ARBA" id="ARBA00004251"/>
    </source>
</evidence>
<dbReference type="RefSeq" id="XP_060667867.1">
    <property type="nucleotide sequence ID" value="XM_060811884.1"/>
</dbReference>
<comment type="subcellular location">
    <subcellularLocation>
        <location evidence="1">Cell membrane</location>
        <topology evidence="1">Single-pass type I membrane protein</topology>
    </subcellularLocation>
</comment>
<dbReference type="PANTHER" id="PTHR27004">
    <property type="entry name" value="RECEPTOR-LIKE PROTEIN 12 ISOFORM X1"/>
    <property type="match status" value="1"/>
</dbReference>
<gene>
    <name evidence="13" type="primary">LOC132799597</name>
</gene>
<organism evidence="12 13">
    <name type="scientific">Ziziphus jujuba</name>
    <name type="common">Chinese jujube</name>
    <name type="synonym">Ziziphus sativa</name>
    <dbReference type="NCBI Taxonomy" id="326968"/>
    <lineage>
        <taxon>Eukaryota</taxon>
        <taxon>Viridiplantae</taxon>
        <taxon>Streptophyta</taxon>
        <taxon>Embryophyta</taxon>
        <taxon>Tracheophyta</taxon>
        <taxon>Spermatophyta</taxon>
        <taxon>Magnoliopsida</taxon>
        <taxon>eudicotyledons</taxon>
        <taxon>Gunneridae</taxon>
        <taxon>Pentapetalae</taxon>
        <taxon>rosids</taxon>
        <taxon>fabids</taxon>
        <taxon>Rosales</taxon>
        <taxon>Rhamnaceae</taxon>
        <taxon>Paliureae</taxon>
        <taxon>Ziziphus</taxon>
    </lineage>
</organism>
<keyword evidence="12" id="KW-1185">Reference proteome</keyword>
<keyword evidence="7 11" id="KW-1133">Transmembrane helix</keyword>
<evidence type="ECO:0000256" key="8">
    <source>
        <dbReference type="ARBA" id="ARBA00023136"/>
    </source>
</evidence>
<evidence type="ECO:0000256" key="11">
    <source>
        <dbReference type="SAM" id="Phobius"/>
    </source>
</evidence>
<keyword evidence="5 11" id="KW-0812">Transmembrane</keyword>
<dbReference type="InterPro" id="IPR032675">
    <property type="entry name" value="LRR_dom_sf"/>
</dbReference>
<evidence type="ECO:0000256" key="2">
    <source>
        <dbReference type="ARBA" id="ARBA00009592"/>
    </source>
</evidence>
<keyword evidence="6" id="KW-0677">Repeat</keyword>
<evidence type="ECO:0000256" key="4">
    <source>
        <dbReference type="ARBA" id="ARBA00022614"/>
    </source>
</evidence>
<dbReference type="GeneID" id="132799597"/>
<evidence type="ECO:0000256" key="7">
    <source>
        <dbReference type="ARBA" id="ARBA00022989"/>
    </source>
</evidence>
<feature type="transmembrane region" description="Helical" evidence="11">
    <location>
        <begin position="192"/>
        <end position="212"/>
    </location>
</feature>
<keyword evidence="3" id="KW-1003">Cell membrane</keyword>
<evidence type="ECO:0000256" key="9">
    <source>
        <dbReference type="ARBA" id="ARBA00023170"/>
    </source>
</evidence>
<keyword evidence="10" id="KW-0325">Glycoprotein</keyword>
<reference evidence="13" key="1">
    <citation type="submission" date="2025-08" db="UniProtKB">
        <authorList>
            <consortium name="RefSeq"/>
        </authorList>
    </citation>
    <scope>IDENTIFICATION</scope>
    <source>
        <tissue evidence="13">Seedling</tissue>
    </source>
</reference>
<keyword evidence="8 11" id="KW-0472">Membrane</keyword>
<dbReference type="SUPFAM" id="SSF52058">
    <property type="entry name" value="L domain-like"/>
    <property type="match status" value="1"/>
</dbReference>
<dbReference type="InterPro" id="IPR001611">
    <property type="entry name" value="Leu-rich_rpt"/>
</dbReference>
<protein>
    <submittedName>
        <fullName evidence="13">Receptor-like protein 49</fullName>
    </submittedName>
</protein>
<evidence type="ECO:0000256" key="6">
    <source>
        <dbReference type="ARBA" id="ARBA00022737"/>
    </source>
</evidence>
<proteinExistence type="inferred from homology"/>
<comment type="similarity">
    <text evidence="2">Belongs to the RLP family.</text>
</comment>
<name>A0ABM3ZTQ7_ZIZJJ</name>
<evidence type="ECO:0000313" key="12">
    <source>
        <dbReference type="Proteomes" id="UP001652623"/>
    </source>
</evidence>
<dbReference type="Gene3D" id="3.80.10.10">
    <property type="entry name" value="Ribonuclease Inhibitor"/>
    <property type="match status" value="2"/>
</dbReference>
<dbReference type="Proteomes" id="UP001652623">
    <property type="component" value="Chromosome 10"/>
</dbReference>
<dbReference type="Pfam" id="PF00560">
    <property type="entry name" value="LRR_1"/>
    <property type="match status" value="2"/>
</dbReference>
<evidence type="ECO:0000256" key="5">
    <source>
        <dbReference type="ARBA" id="ARBA00022692"/>
    </source>
</evidence>
<accession>A0ABM3ZTQ7</accession>
<keyword evidence="4" id="KW-0433">Leucine-rich repeat</keyword>